<accession>A0ABZ2MD36</accession>
<dbReference type="PRINTS" id="PR00455">
    <property type="entry name" value="HTHTETR"/>
</dbReference>
<dbReference type="Proteomes" id="UP001382727">
    <property type="component" value="Chromosome"/>
</dbReference>
<evidence type="ECO:0000256" key="2">
    <source>
        <dbReference type="PROSITE-ProRule" id="PRU00335"/>
    </source>
</evidence>
<dbReference type="EMBL" id="CP144913">
    <property type="protein sequence ID" value="WXB74943.1"/>
    <property type="molecule type" value="Genomic_DNA"/>
</dbReference>
<dbReference type="RefSeq" id="WP_338747656.1">
    <property type="nucleotide sequence ID" value="NZ_CP144913.1"/>
</dbReference>
<protein>
    <submittedName>
        <fullName evidence="4">TetR/AcrR family transcriptional regulator</fullName>
    </submittedName>
</protein>
<feature type="DNA-binding region" description="H-T-H motif" evidence="2">
    <location>
        <begin position="31"/>
        <end position="50"/>
    </location>
</feature>
<evidence type="ECO:0000313" key="5">
    <source>
        <dbReference type="Proteomes" id="UP001382727"/>
    </source>
</evidence>
<dbReference type="InterPro" id="IPR050109">
    <property type="entry name" value="HTH-type_TetR-like_transc_reg"/>
</dbReference>
<evidence type="ECO:0000313" key="4">
    <source>
        <dbReference type="EMBL" id="WXB74943.1"/>
    </source>
</evidence>
<dbReference type="InterPro" id="IPR009057">
    <property type="entry name" value="Homeodomain-like_sf"/>
</dbReference>
<sequence length="204" mass="21991">MTSHVRKRPARERLLAAADELMFVDGVVLTPVDVVLRRAGASAATLYSNFGSKDGLIAAALGRRLEDWTQAWDEAIAAADSPTDRLFAIFPALRSYQRERLRERWCAFSGTAAAIYRPSEGIVEMLEAEDELLHARLLAFAGEVAGGERAQDLADQVAVAYLGTITGMLRGDQETAIARGELVARTLVASLVGEGSTDLLGSQE</sequence>
<evidence type="ECO:0000256" key="1">
    <source>
        <dbReference type="ARBA" id="ARBA00023125"/>
    </source>
</evidence>
<gene>
    <name evidence="4" type="ORF">V1351_08125</name>
</gene>
<dbReference type="PROSITE" id="PS50977">
    <property type="entry name" value="HTH_TETR_2"/>
    <property type="match status" value="1"/>
</dbReference>
<dbReference type="PANTHER" id="PTHR30055:SF200">
    <property type="entry name" value="HTH-TYPE TRANSCRIPTIONAL REPRESSOR BDCR"/>
    <property type="match status" value="1"/>
</dbReference>
<dbReference type="Pfam" id="PF00440">
    <property type="entry name" value="TetR_N"/>
    <property type="match status" value="1"/>
</dbReference>
<evidence type="ECO:0000259" key="3">
    <source>
        <dbReference type="PROSITE" id="PS50977"/>
    </source>
</evidence>
<organism evidence="4 5">
    <name type="scientific">Janibacter alittae</name>
    <dbReference type="NCBI Taxonomy" id="3115209"/>
    <lineage>
        <taxon>Bacteria</taxon>
        <taxon>Bacillati</taxon>
        <taxon>Actinomycetota</taxon>
        <taxon>Actinomycetes</taxon>
        <taxon>Micrococcales</taxon>
        <taxon>Intrasporangiaceae</taxon>
        <taxon>Janibacter</taxon>
    </lineage>
</organism>
<dbReference type="SUPFAM" id="SSF46689">
    <property type="entry name" value="Homeodomain-like"/>
    <property type="match status" value="1"/>
</dbReference>
<feature type="domain" description="HTH tetR-type" evidence="3">
    <location>
        <begin position="8"/>
        <end position="68"/>
    </location>
</feature>
<dbReference type="InterPro" id="IPR001647">
    <property type="entry name" value="HTH_TetR"/>
</dbReference>
<reference evidence="4 5" key="1">
    <citation type="submission" date="2024-02" db="EMBL/GenBank/DDBJ databases">
        <title>Janibacter sp. nov., isolated from gut of marine sandworm.</title>
        <authorList>
            <person name="Kim B."/>
            <person name="Jun M.O."/>
            <person name="Shin N.-R."/>
        </authorList>
    </citation>
    <scope>NUCLEOTIDE SEQUENCE [LARGE SCALE GENOMIC DNA]</scope>
    <source>
        <strain evidence="4 5">A1S7</strain>
    </source>
</reference>
<proteinExistence type="predicted"/>
<keyword evidence="1 2" id="KW-0238">DNA-binding</keyword>
<dbReference type="PANTHER" id="PTHR30055">
    <property type="entry name" value="HTH-TYPE TRANSCRIPTIONAL REGULATOR RUTR"/>
    <property type="match status" value="1"/>
</dbReference>
<name>A0ABZ2MD36_9MICO</name>
<dbReference type="Gene3D" id="1.10.357.10">
    <property type="entry name" value="Tetracycline Repressor, domain 2"/>
    <property type="match status" value="1"/>
</dbReference>
<keyword evidence="5" id="KW-1185">Reference proteome</keyword>